<evidence type="ECO:0000313" key="3">
    <source>
        <dbReference type="Proteomes" id="UP001596002"/>
    </source>
</evidence>
<evidence type="ECO:0000256" key="1">
    <source>
        <dbReference type="SAM" id="Phobius"/>
    </source>
</evidence>
<proteinExistence type="predicted"/>
<dbReference type="RefSeq" id="WP_380025080.1">
    <property type="nucleotide sequence ID" value="NZ_JBHSHC010000050.1"/>
</dbReference>
<keyword evidence="3" id="KW-1185">Reference proteome</keyword>
<accession>A0ABV9Q1P4</accession>
<feature type="transmembrane region" description="Helical" evidence="1">
    <location>
        <begin position="255"/>
        <end position="277"/>
    </location>
</feature>
<feature type="transmembrane region" description="Helical" evidence="1">
    <location>
        <begin position="81"/>
        <end position="99"/>
    </location>
</feature>
<comment type="caution">
    <text evidence="2">The sequence shown here is derived from an EMBL/GenBank/DDBJ whole genome shotgun (WGS) entry which is preliminary data.</text>
</comment>
<reference evidence="3" key="1">
    <citation type="journal article" date="2019" name="Int. J. Syst. Evol. Microbiol.">
        <title>The Global Catalogue of Microorganisms (GCM) 10K type strain sequencing project: providing services to taxonomists for standard genome sequencing and annotation.</title>
        <authorList>
            <consortium name="The Broad Institute Genomics Platform"/>
            <consortium name="The Broad Institute Genome Sequencing Center for Infectious Disease"/>
            <person name="Wu L."/>
            <person name="Ma J."/>
        </authorList>
    </citation>
    <scope>NUCLEOTIDE SEQUENCE [LARGE SCALE GENOMIC DNA]</scope>
    <source>
        <strain evidence="3">WYCCWR 12678</strain>
    </source>
</reference>
<keyword evidence="1" id="KW-0812">Transmembrane</keyword>
<sequence>MEMQWGLLAMGLWGCVLVSIGFSSLKRIQTKPKKGWEHGLAGAYSGLEKEIKSSRSVIRLQHDLELLDRAETLQSLVRRQWVYGCSAFLAGITLWLYNFHPGGLLFGTLCASLAYQSPVRKIHREAQALRREWERQLPLLQLGILQRMLAGQSPLVAVRGASQTMSASLQGEMRRLLTDMEMTGDAAGAWERWTKRMDSPYARRFAGLLKLTMTVHADGMERSLRAAYLALRQEQQDRWRRQARQLPQLLQWPNLILFASLITLPVLSVGIGISRILRTF</sequence>
<organism evidence="2 3">
    <name type="scientific">Effusibacillus consociatus</name>
    <dbReference type="NCBI Taxonomy" id="1117041"/>
    <lineage>
        <taxon>Bacteria</taxon>
        <taxon>Bacillati</taxon>
        <taxon>Bacillota</taxon>
        <taxon>Bacilli</taxon>
        <taxon>Bacillales</taxon>
        <taxon>Alicyclobacillaceae</taxon>
        <taxon>Effusibacillus</taxon>
    </lineage>
</organism>
<keyword evidence="1" id="KW-0472">Membrane</keyword>
<dbReference type="EMBL" id="JBHSHC010000050">
    <property type="protein sequence ID" value="MFC4767162.1"/>
    <property type="molecule type" value="Genomic_DNA"/>
</dbReference>
<evidence type="ECO:0000313" key="2">
    <source>
        <dbReference type="EMBL" id="MFC4767162.1"/>
    </source>
</evidence>
<dbReference type="Proteomes" id="UP001596002">
    <property type="component" value="Unassembled WGS sequence"/>
</dbReference>
<keyword evidence="1" id="KW-1133">Transmembrane helix</keyword>
<protein>
    <submittedName>
        <fullName evidence="2">Type II secretion system F family protein</fullName>
    </submittedName>
</protein>
<feature type="transmembrane region" description="Helical" evidence="1">
    <location>
        <begin position="6"/>
        <end position="25"/>
    </location>
</feature>
<name>A0ABV9Q1P4_9BACL</name>
<gene>
    <name evidence="2" type="ORF">ACFO8Q_07265</name>
</gene>